<evidence type="ECO:0000256" key="1">
    <source>
        <dbReference type="ARBA" id="ARBA00009764"/>
    </source>
</evidence>
<keyword evidence="8" id="KW-0966">Cell projection</keyword>
<keyword evidence="8" id="KW-0969">Cilium</keyword>
<dbReference type="PANTHER" id="PTHR30288:SF0">
    <property type="entry name" value="FLAGELLAR HOOK-ASSOCIATED PROTEIN 2"/>
    <property type="match status" value="1"/>
</dbReference>
<keyword evidence="5" id="KW-0964">Secreted</keyword>
<comment type="subcellular location">
    <subcellularLocation>
        <location evidence="5">Secreted</location>
    </subcellularLocation>
    <subcellularLocation>
        <location evidence="5">Bacterial flagellum</location>
    </subcellularLocation>
</comment>
<dbReference type="Proteomes" id="UP000502996">
    <property type="component" value="Chromosome"/>
</dbReference>
<evidence type="ECO:0000259" key="6">
    <source>
        <dbReference type="Pfam" id="PF02465"/>
    </source>
</evidence>
<dbReference type="GO" id="GO:0007155">
    <property type="term" value="P:cell adhesion"/>
    <property type="evidence" value="ECO:0007669"/>
    <property type="project" value="InterPro"/>
</dbReference>
<feature type="domain" description="Flagellar hook-associated protein 2 N-terminal" evidence="6">
    <location>
        <begin position="12"/>
        <end position="107"/>
    </location>
</feature>
<reference evidence="8 9" key="1">
    <citation type="submission" date="2020-02" db="EMBL/GenBank/DDBJ databases">
        <title>Full genome sequence of Nocardioides sp. R-3366.</title>
        <authorList>
            <person name="Im W.-T."/>
        </authorList>
    </citation>
    <scope>NUCLEOTIDE SEQUENCE [LARGE SCALE GENOMIC DNA]</scope>
    <source>
        <strain evidence="8 9">R-3366</strain>
    </source>
</reference>
<dbReference type="Pfam" id="PF02465">
    <property type="entry name" value="FliD_N"/>
    <property type="match status" value="1"/>
</dbReference>
<evidence type="ECO:0000256" key="3">
    <source>
        <dbReference type="ARBA" id="ARBA00023054"/>
    </source>
</evidence>
<name>A0A6G6WBE7_9ACTN</name>
<dbReference type="InterPro" id="IPR003481">
    <property type="entry name" value="FliD_N"/>
</dbReference>
<dbReference type="Pfam" id="PF07195">
    <property type="entry name" value="FliD_C"/>
    <property type="match status" value="1"/>
</dbReference>
<dbReference type="GO" id="GO:0005576">
    <property type="term" value="C:extracellular region"/>
    <property type="evidence" value="ECO:0007669"/>
    <property type="project" value="UniProtKB-SubCell"/>
</dbReference>
<dbReference type="GO" id="GO:0009421">
    <property type="term" value="C:bacterial-type flagellum filament cap"/>
    <property type="evidence" value="ECO:0007669"/>
    <property type="project" value="InterPro"/>
</dbReference>
<evidence type="ECO:0000313" key="9">
    <source>
        <dbReference type="Proteomes" id="UP000502996"/>
    </source>
</evidence>
<dbReference type="KEGG" id="nano:G5V58_06535"/>
<dbReference type="GO" id="GO:0009424">
    <property type="term" value="C:bacterial-type flagellum hook"/>
    <property type="evidence" value="ECO:0007669"/>
    <property type="project" value="UniProtKB-UniRule"/>
</dbReference>
<protein>
    <recommendedName>
        <fullName evidence="5">Flagellar hook-associated protein 2</fullName>
        <shortName evidence="5">HAP2</shortName>
    </recommendedName>
    <alternativeName>
        <fullName evidence="5">Flagellar cap protein</fullName>
    </alternativeName>
</protein>
<evidence type="ECO:0000256" key="4">
    <source>
        <dbReference type="ARBA" id="ARBA00023143"/>
    </source>
</evidence>
<comment type="subunit">
    <text evidence="2 5">Homopentamer.</text>
</comment>
<evidence type="ECO:0000259" key="7">
    <source>
        <dbReference type="Pfam" id="PF07195"/>
    </source>
</evidence>
<dbReference type="EMBL" id="CP049257">
    <property type="protein sequence ID" value="QIG42473.1"/>
    <property type="molecule type" value="Genomic_DNA"/>
</dbReference>
<feature type="domain" description="Flagellar hook-associated protein 2 C-terminal" evidence="7">
    <location>
        <begin position="209"/>
        <end position="431"/>
    </location>
</feature>
<dbReference type="InterPro" id="IPR040026">
    <property type="entry name" value="FliD"/>
</dbReference>
<dbReference type="PANTHER" id="PTHR30288">
    <property type="entry name" value="FLAGELLAR CAP/ASSEMBLY PROTEIN FLID"/>
    <property type="match status" value="1"/>
</dbReference>
<organism evidence="8 9">
    <name type="scientific">Nocardioides anomalus</name>
    <dbReference type="NCBI Taxonomy" id="2712223"/>
    <lineage>
        <taxon>Bacteria</taxon>
        <taxon>Bacillati</taxon>
        <taxon>Actinomycetota</taxon>
        <taxon>Actinomycetes</taxon>
        <taxon>Propionibacteriales</taxon>
        <taxon>Nocardioidaceae</taxon>
        <taxon>Nocardioides</taxon>
    </lineage>
</organism>
<dbReference type="RefSeq" id="WP_165230066.1">
    <property type="nucleotide sequence ID" value="NZ_CP049257.1"/>
</dbReference>
<keyword evidence="8" id="KW-0282">Flagellum</keyword>
<comment type="function">
    <text evidence="5">Required for morphogenesis and for the elongation of the flagellar filament by facilitating polymerization of the flagellin monomers at the tip of growing filament. Forms a capping structure, which prevents flagellin subunits (transported through the central channel of the flagellum) from leaking out without polymerization at the distal end.</text>
</comment>
<dbReference type="InterPro" id="IPR010809">
    <property type="entry name" value="FliD_C"/>
</dbReference>
<dbReference type="AlphaFoldDB" id="A0A6G6WBE7"/>
<keyword evidence="9" id="KW-1185">Reference proteome</keyword>
<keyword evidence="4 5" id="KW-0975">Bacterial flagellum</keyword>
<gene>
    <name evidence="8" type="primary">fliD</name>
    <name evidence="8" type="ORF">G5V58_06535</name>
</gene>
<evidence type="ECO:0000256" key="2">
    <source>
        <dbReference type="ARBA" id="ARBA00011255"/>
    </source>
</evidence>
<evidence type="ECO:0000256" key="5">
    <source>
        <dbReference type="RuleBase" id="RU362066"/>
    </source>
</evidence>
<accession>A0A6G6WBE7</accession>
<comment type="similarity">
    <text evidence="1 5">Belongs to the FliD family.</text>
</comment>
<keyword evidence="3" id="KW-0175">Coiled coil</keyword>
<proteinExistence type="inferred from homology"/>
<evidence type="ECO:0000313" key="8">
    <source>
        <dbReference type="EMBL" id="QIG42473.1"/>
    </source>
</evidence>
<sequence>MASSASISGLASGLDSATIIDQLMQLEAAPQTALKTRVQTEKSLVTTLQTLNTKAALVASKAAALAKPATWDAVSASATGTALTVSAGATAGPTRLTVTVTSVARTHQLGFANAAALTDQVTGASTKVSLDRFDGSPVLVDSKDGTLKGLVDAINDPANNTGLRATTIKTTGGYRLLVESTATGAAQDFTLTAEDGSALLGGATVRAGADASIDLGSGITSTSSTNTFTDLLPGVNLTVSPDAAVGATSTVEVKRDAAKLSGSVADMVASLNDLFGEIDTQTAYSSSTNTSGPLAGDATVRSLRSSLLNSVFTTDGSTLASVGIQTDRSGKLTFDSAKFASAYAADPAKVEAMFTTATDPAGNGFAARVDKVARGASDPTTGSLTGSITSRRSGIDRLQDSIDNWDLRLDQRRETLKRQFTALETAMSQMSSQSSWLAGQLSSLPSFGG</sequence>
<dbReference type="GO" id="GO:0071973">
    <property type="term" value="P:bacterial-type flagellum-dependent cell motility"/>
    <property type="evidence" value="ECO:0007669"/>
    <property type="project" value="TreeGrafter"/>
</dbReference>